<dbReference type="AlphaFoldDB" id="A0A381NJA7"/>
<proteinExistence type="predicted"/>
<accession>A0A381NJA7</accession>
<organism evidence="1">
    <name type="scientific">marine metagenome</name>
    <dbReference type="NCBI Taxonomy" id="408172"/>
    <lineage>
        <taxon>unclassified sequences</taxon>
        <taxon>metagenomes</taxon>
        <taxon>ecological metagenomes</taxon>
    </lineage>
</organism>
<sequence>MGQRIGRPALSVKSGAVFEGRSWFRVNLAVQSPGSGFDGLVHAQEKLRGTGVLVLVHLTLQRAPVFHLPDAQVLERIVVIIAFKFEPAGGDVAGNGHTLGQVLLVVPLVEFRVGCLVHFHGHHQHRVADVLRGGVAVCLSHFLATLILRIGNQIQDKSRTVSAAGAACGRAVG</sequence>
<gene>
    <name evidence="1" type="ORF">METZ01_LOCUS6457</name>
</gene>
<evidence type="ECO:0000313" key="1">
    <source>
        <dbReference type="EMBL" id="SUZ53603.1"/>
    </source>
</evidence>
<protein>
    <submittedName>
        <fullName evidence="1">Uncharacterized protein</fullName>
    </submittedName>
</protein>
<name>A0A381NJA7_9ZZZZ</name>
<dbReference type="EMBL" id="UINC01000338">
    <property type="protein sequence ID" value="SUZ53603.1"/>
    <property type="molecule type" value="Genomic_DNA"/>
</dbReference>
<reference evidence="1" key="1">
    <citation type="submission" date="2018-05" db="EMBL/GenBank/DDBJ databases">
        <authorList>
            <person name="Lanie J.A."/>
            <person name="Ng W.-L."/>
            <person name="Kazmierczak K.M."/>
            <person name="Andrzejewski T.M."/>
            <person name="Davidsen T.M."/>
            <person name="Wayne K.J."/>
            <person name="Tettelin H."/>
            <person name="Glass J.I."/>
            <person name="Rusch D."/>
            <person name="Podicherti R."/>
            <person name="Tsui H.-C.T."/>
            <person name="Winkler M.E."/>
        </authorList>
    </citation>
    <scope>NUCLEOTIDE SEQUENCE</scope>
</reference>